<evidence type="ECO:0000313" key="3">
    <source>
        <dbReference type="Proteomes" id="UP000647339"/>
    </source>
</evidence>
<dbReference type="Gene3D" id="3.30.460.10">
    <property type="entry name" value="Beta Polymerase, domain 2"/>
    <property type="match status" value="1"/>
</dbReference>
<dbReference type="Proteomes" id="UP000647339">
    <property type="component" value="Unassembled WGS sequence"/>
</dbReference>
<dbReference type="InterPro" id="IPR007685">
    <property type="entry name" value="RelA_SpoT"/>
</dbReference>
<dbReference type="SMART" id="SM00954">
    <property type="entry name" value="RelA_SpoT"/>
    <property type="match status" value="1"/>
</dbReference>
<dbReference type="PANTHER" id="PTHR41773:SF1">
    <property type="entry name" value="RELA_SPOT DOMAIN-CONTAINING PROTEIN"/>
    <property type="match status" value="1"/>
</dbReference>
<dbReference type="CDD" id="cd05399">
    <property type="entry name" value="NT_Rel-Spo_like"/>
    <property type="match status" value="1"/>
</dbReference>
<reference evidence="3" key="1">
    <citation type="journal article" date="2019" name="Int. J. Syst. Evol. Microbiol.">
        <title>The Global Catalogue of Microorganisms (GCM) 10K type strain sequencing project: providing services to taxonomists for standard genome sequencing and annotation.</title>
        <authorList>
            <consortium name="The Broad Institute Genomics Platform"/>
            <consortium name="The Broad Institute Genome Sequencing Center for Infectious Disease"/>
            <person name="Wu L."/>
            <person name="Ma J."/>
        </authorList>
    </citation>
    <scope>NUCLEOTIDE SEQUENCE [LARGE SCALE GENOMIC DNA]</scope>
    <source>
        <strain evidence="3">CGMCC 1.15407</strain>
    </source>
</reference>
<dbReference type="EMBL" id="BMIU01000035">
    <property type="protein sequence ID" value="GGF50417.1"/>
    <property type="molecule type" value="Genomic_DNA"/>
</dbReference>
<organism evidence="2 3">
    <name type="scientific">Echinicola rosea</name>
    <dbReference type="NCBI Taxonomy" id="1807691"/>
    <lineage>
        <taxon>Bacteria</taxon>
        <taxon>Pseudomonadati</taxon>
        <taxon>Bacteroidota</taxon>
        <taxon>Cytophagia</taxon>
        <taxon>Cytophagales</taxon>
        <taxon>Cyclobacteriaceae</taxon>
        <taxon>Echinicola</taxon>
    </lineage>
</organism>
<dbReference type="Gene3D" id="1.10.287.860">
    <property type="entry name" value="Nucleotidyltransferase"/>
    <property type="match status" value="1"/>
</dbReference>
<accession>A0ABQ1VB00</accession>
<sequence length="327" mass="38607">MNEIDKNIQEFKIWYENELPHHNAAVNFFCQLIGAIPKVELVKGRTKSYEECISKFTRKYLPYIDKKEKEVIISNYLTDLIGIRAVCFYAEEVYEIRRGLRKYFKELEITDKSSQLEKTEDKFGYKSLHLKLVLKRGLKGIDNAGKFNNIQIELQVRTVIQDAWSVLDHKIKYKKSIPQGLKRRINRLSALFEIADEEFSNIQKEILKEENKINYRLKKGGRIETLKTLDVFRFLFVALKYFPNYDFSEFKVDGFVQEILLLKSDFTEGALNKALQENLSHVDTIEKSINQHLNPYTKIRYCLYKSNIEKFKTILSEHQQGIFDTLD</sequence>
<dbReference type="SUPFAM" id="SSF81301">
    <property type="entry name" value="Nucleotidyltransferase"/>
    <property type="match status" value="1"/>
</dbReference>
<dbReference type="RefSeq" id="WP_137404719.1">
    <property type="nucleotide sequence ID" value="NZ_BMIU01000035.1"/>
</dbReference>
<proteinExistence type="predicted"/>
<keyword evidence="3" id="KW-1185">Reference proteome</keyword>
<dbReference type="InterPro" id="IPR043519">
    <property type="entry name" value="NT_sf"/>
</dbReference>
<comment type="caution">
    <text evidence="2">The sequence shown here is derived from an EMBL/GenBank/DDBJ whole genome shotgun (WGS) entry which is preliminary data.</text>
</comment>
<protein>
    <submittedName>
        <fullName evidence="2">(P)ppGpp synthetase</fullName>
    </submittedName>
</protein>
<dbReference type="PANTHER" id="PTHR41773">
    <property type="entry name" value="GTP PYROPHOSPHATASE-RELATED"/>
    <property type="match status" value="1"/>
</dbReference>
<evidence type="ECO:0000313" key="2">
    <source>
        <dbReference type="EMBL" id="GGF50417.1"/>
    </source>
</evidence>
<gene>
    <name evidence="2" type="ORF">GCM10011339_43730</name>
</gene>
<feature type="domain" description="RelA/SpoT" evidence="1">
    <location>
        <begin position="44"/>
        <end position="179"/>
    </location>
</feature>
<evidence type="ECO:0000259" key="1">
    <source>
        <dbReference type="SMART" id="SM00954"/>
    </source>
</evidence>
<name>A0ABQ1VB00_9BACT</name>
<dbReference type="Pfam" id="PF04607">
    <property type="entry name" value="RelA_SpoT"/>
    <property type="match status" value="1"/>
</dbReference>